<feature type="domain" description="Cytidyltransferase-like" evidence="11">
    <location>
        <begin position="5"/>
        <end position="167"/>
    </location>
</feature>
<evidence type="ECO:0000256" key="9">
    <source>
        <dbReference type="ARBA" id="ARBA00048721"/>
    </source>
</evidence>
<comment type="caution">
    <text evidence="12">The sequence shown here is derived from an EMBL/GenBank/DDBJ whole genome shotgun (WGS) entry which is preliminary data.</text>
</comment>
<dbReference type="InterPro" id="IPR004821">
    <property type="entry name" value="Cyt_trans-like"/>
</dbReference>
<dbReference type="EC" id="2.7.7.18" evidence="10"/>
<evidence type="ECO:0000256" key="6">
    <source>
        <dbReference type="ARBA" id="ARBA00022741"/>
    </source>
</evidence>
<comment type="function">
    <text evidence="1 10">Catalyzes the reversible adenylation of nicotinate mononucleotide (NaMN) to nicotinic acid adenine dinucleotide (NaAD).</text>
</comment>
<dbReference type="EMBL" id="AFZE01000013">
    <property type="protein sequence ID" value="EHL15472.1"/>
    <property type="molecule type" value="Genomic_DNA"/>
</dbReference>
<dbReference type="HAMAP" id="MF_00244">
    <property type="entry name" value="NaMN_adenylyltr"/>
    <property type="match status" value="1"/>
</dbReference>
<accession>G9X0C5</accession>
<comment type="pathway">
    <text evidence="2 10">Cofactor biosynthesis; NAD(+) biosynthesis; deamido-NAD(+) from nicotinate D-ribonucleotide: step 1/1.</text>
</comment>
<dbReference type="Pfam" id="PF01467">
    <property type="entry name" value="CTP_transf_like"/>
    <property type="match status" value="1"/>
</dbReference>
<organism evidence="12 13">
    <name type="scientific">Peptoanaerobacter stomatis</name>
    <dbReference type="NCBI Taxonomy" id="796937"/>
    <lineage>
        <taxon>Bacteria</taxon>
        <taxon>Bacillati</taxon>
        <taxon>Bacillota</taxon>
        <taxon>Clostridia</taxon>
        <taxon>Peptostreptococcales</taxon>
        <taxon>Filifactoraceae</taxon>
        <taxon>Peptoanaerobacter</taxon>
    </lineage>
</organism>
<evidence type="ECO:0000256" key="7">
    <source>
        <dbReference type="ARBA" id="ARBA00022840"/>
    </source>
</evidence>
<evidence type="ECO:0000313" key="12">
    <source>
        <dbReference type="EMBL" id="EHL15472.1"/>
    </source>
</evidence>
<dbReference type="NCBIfam" id="TIGR00482">
    <property type="entry name" value="nicotinate (nicotinamide) nucleotide adenylyltransferase"/>
    <property type="match status" value="1"/>
</dbReference>
<sequence>MNIGILGGTFNPIHFGHTFIANYVMDYMKLDKIMFIPSGIPPHKDYVIDKNHRKAMVELAIKSNYDFLINFYEMEKEDYSYSYETVSYLLKEYKNDKFYYIIGQEAFMLFDKWYKFEELSKLITFVIVTRGEEVKSKLQRKFQKYSVDMCFLDTPNIEISSTDIRNRVKENRSIKYFVDEKVENYIIKNNLYKLENENGAYI</sequence>
<evidence type="ECO:0000256" key="2">
    <source>
        <dbReference type="ARBA" id="ARBA00005019"/>
    </source>
</evidence>
<dbReference type="GO" id="GO:0005524">
    <property type="term" value="F:ATP binding"/>
    <property type="evidence" value="ECO:0007669"/>
    <property type="project" value="UniProtKB-KW"/>
</dbReference>
<reference evidence="12 13" key="1">
    <citation type="submission" date="2011-08" db="EMBL/GenBank/DDBJ databases">
        <title>The Genome Sequence of Eubacteriaceae bacterium ACC19a.</title>
        <authorList>
            <consortium name="The Broad Institute Genome Sequencing Platform"/>
            <person name="Earl A."/>
            <person name="Ward D."/>
            <person name="Feldgarden M."/>
            <person name="Gevers D."/>
            <person name="Sizova M."/>
            <person name="Hazen A."/>
            <person name="Epstein S."/>
            <person name="Young S.K."/>
            <person name="Zeng Q."/>
            <person name="Gargeya S."/>
            <person name="Fitzgerald M."/>
            <person name="Haas B."/>
            <person name="Abouelleil A."/>
            <person name="Alvarado L."/>
            <person name="Arachchi H.M."/>
            <person name="Berlin A."/>
            <person name="Brown A."/>
            <person name="Chapman S.B."/>
            <person name="Chen Z."/>
            <person name="Dunbar C."/>
            <person name="Freedman E."/>
            <person name="Gearin G."/>
            <person name="Gellesch M."/>
            <person name="Goldberg J."/>
            <person name="Griggs A."/>
            <person name="Gujja S."/>
            <person name="Heiman D."/>
            <person name="Howarth C."/>
            <person name="Larson L."/>
            <person name="Lui A."/>
            <person name="MacDonald P.J.P."/>
            <person name="Montmayeur A."/>
            <person name="Murphy C."/>
            <person name="Neiman D."/>
            <person name="Pearson M."/>
            <person name="Priest M."/>
            <person name="Roberts A."/>
            <person name="Saif S."/>
            <person name="Shea T."/>
            <person name="Shenoy N."/>
            <person name="Sisk P."/>
            <person name="Stolte C."/>
            <person name="Sykes S."/>
            <person name="Wortman J."/>
            <person name="Nusbaum C."/>
            <person name="Birren B."/>
        </authorList>
    </citation>
    <scope>NUCLEOTIDE SEQUENCE [LARGE SCALE GENOMIC DNA]</scope>
    <source>
        <strain evidence="12 13">ACC19a</strain>
    </source>
</reference>
<dbReference type="CDD" id="cd02165">
    <property type="entry name" value="NMNAT"/>
    <property type="match status" value="1"/>
</dbReference>
<evidence type="ECO:0000256" key="8">
    <source>
        <dbReference type="ARBA" id="ARBA00023027"/>
    </source>
</evidence>
<keyword evidence="6 10" id="KW-0547">Nucleotide-binding</keyword>
<proteinExistence type="inferred from homology"/>
<keyword evidence="8 10" id="KW-0520">NAD</keyword>
<comment type="similarity">
    <text evidence="10">Belongs to the NadD family.</text>
</comment>
<dbReference type="Proteomes" id="UP000006437">
    <property type="component" value="Unassembled WGS sequence"/>
</dbReference>
<evidence type="ECO:0000256" key="3">
    <source>
        <dbReference type="ARBA" id="ARBA00022642"/>
    </source>
</evidence>
<evidence type="ECO:0000256" key="5">
    <source>
        <dbReference type="ARBA" id="ARBA00022695"/>
    </source>
</evidence>
<dbReference type="PANTHER" id="PTHR39321:SF3">
    <property type="entry name" value="PHOSPHOPANTETHEINE ADENYLYLTRANSFERASE"/>
    <property type="match status" value="1"/>
</dbReference>
<dbReference type="PATRIC" id="fig|796937.3.peg.1072"/>
<gene>
    <name evidence="10" type="primary">nadD</name>
    <name evidence="12" type="ORF">HMPREF9629_01861</name>
</gene>
<evidence type="ECO:0000256" key="10">
    <source>
        <dbReference type="HAMAP-Rule" id="MF_00244"/>
    </source>
</evidence>
<evidence type="ECO:0000259" key="11">
    <source>
        <dbReference type="Pfam" id="PF01467"/>
    </source>
</evidence>
<keyword evidence="3 10" id="KW-0662">Pyridine nucleotide biosynthesis</keyword>
<dbReference type="GO" id="GO:0004515">
    <property type="term" value="F:nicotinate-nucleotide adenylyltransferase activity"/>
    <property type="evidence" value="ECO:0007669"/>
    <property type="project" value="UniProtKB-UniRule"/>
</dbReference>
<evidence type="ECO:0000313" key="13">
    <source>
        <dbReference type="Proteomes" id="UP000006437"/>
    </source>
</evidence>
<dbReference type="NCBIfam" id="NF000840">
    <property type="entry name" value="PRK00071.1-3"/>
    <property type="match status" value="1"/>
</dbReference>
<protein>
    <recommendedName>
        <fullName evidence="10">Probable nicotinate-nucleotide adenylyltransferase</fullName>
        <ecNumber evidence="10">2.7.7.18</ecNumber>
    </recommendedName>
    <alternativeName>
        <fullName evidence="10">Deamido-NAD(+) diphosphorylase</fullName>
    </alternativeName>
    <alternativeName>
        <fullName evidence="10">Deamido-NAD(+) pyrophosphorylase</fullName>
    </alternativeName>
    <alternativeName>
        <fullName evidence="10">Nicotinate mononucleotide adenylyltransferase</fullName>
        <shortName evidence="10">NaMN adenylyltransferase</shortName>
    </alternativeName>
</protein>
<dbReference type="NCBIfam" id="TIGR00125">
    <property type="entry name" value="cyt_tran_rel"/>
    <property type="match status" value="1"/>
</dbReference>
<keyword evidence="4 10" id="KW-0808">Transferase</keyword>
<dbReference type="UniPathway" id="UPA00253">
    <property type="reaction ID" value="UER00332"/>
</dbReference>
<dbReference type="GO" id="GO:0009435">
    <property type="term" value="P:NAD+ biosynthetic process"/>
    <property type="evidence" value="ECO:0007669"/>
    <property type="project" value="UniProtKB-UniRule"/>
</dbReference>
<keyword evidence="7 10" id="KW-0067">ATP-binding</keyword>
<dbReference type="InterPro" id="IPR014729">
    <property type="entry name" value="Rossmann-like_a/b/a_fold"/>
</dbReference>
<dbReference type="InterPro" id="IPR005248">
    <property type="entry name" value="NadD/NMNAT"/>
</dbReference>
<dbReference type="AlphaFoldDB" id="G9X0C5"/>
<dbReference type="HOGENOM" id="CLU_069765_3_1_9"/>
<dbReference type="Gene3D" id="3.40.50.620">
    <property type="entry name" value="HUPs"/>
    <property type="match status" value="1"/>
</dbReference>
<name>G9X0C5_9FIRM</name>
<comment type="catalytic activity">
    <reaction evidence="9 10">
        <text>nicotinate beta-D-ribonucleotide + ATP + H(+) = deamido-NAD(+) + diphosphate</text>
        <dbReference type="Rhea" id="RHEA:22860"/>
        <dbReference type="ChEBI" id="CHEBI:15378"/>
        <dbReference type="ChEBI" id="CHEBI:30616"/>
        <dbReference type="ChEBI" id="CHEBI:33019"/>
        <dbReference type="ChEBI" id="CHEBI:57502"/>
        <dbReference type="ChEBI" id="CHEBI:58437"/>
        <dbReference type="EC" id="2.7.7.18"/>
    </reaction>
</comment>
<dbReference type="SUPFAM" id="SSF52374">
    <property type="entry name" value="Nucleotidylyl transferase"/>
    <property type="match status" value="1"/>
</dbReference>
<evidence type="ECO:0000256" key="1">
    <source>
        <dbReference type="ARBA" id="ARBA00002324"/>
    </source>
</evidence>
<dbReference type="RefSeq" id="WP_009526090.1">
    <property type="nucleotide sequence ID" value="NZ_JH414561.1"/>
</dbReference>
<evidence type="ECO:0000256" key="4">
    <source>
        <dbReference type="ARBA" id="ARBA00022679"/>
    </source>
</evidence>
<dbReference type="PANTHER" id="PTHR39321">
    <property type="entry name" value="NICOTINATE-NUCLEOTIDE ADENYLYLTRANSFERASE-RELATED"/>
    <property type="match status" value="1"/>
</dbReference>
<keyword evidence="5 10" id="KW-0548">Nucleotidyltransferase</keyword>